<sequence>MGTARRRGENCVEFDGVTSSSRSDDDTVPVVFDDHGYETLSANGSLTAVERD</sequence>
<name>A0ABQ3KRX7_9PSEU</name>
<dbReference type="Proteomes" id="UP000649955">
    <property type="component" value="Unassembled WGS sequence"/>
</dbReference>
<gene>
    <name evidence="1" type="ORF">GCM10017567_86240</name>
</gene>
<keyword evidence="2" id="KW-1185">Reference proteome</keyword>
<accession>A0ABQ3KRX7</accession>
<evidence type="ECO:0000313" key="1">
    <source>
        <dbReference type="EMBL" id="GHG50183.1"/>
    </source>
</evidence>
<proteinExistence type="predicted"/>
<protein>
    <submittedName>
        <fullName evidence="1">Uncharacterized protein</fullName>
    </submittedName>
</protein>
<dbReference type="RefSeq" id="WP_191317118.1">
    <property type="nucleotide sequence ID" value="NZ_BNAW01000084.1"/>
</dbReference>
<comment type="caution">
    <text evidence="1">The sequence shown here is derived from an EMBL/GenBank/DDBJ whole genome shotgun (WGS) entry which is preliminary data.</text>
</comment>
<evidence type="ECO:0000313" key="2">
    <source>
        <dbReference type="Proteomes" id="UP000649955"/>
    </source>
</evidence>
<dbReference type="EMBL" id="BNAW01000084">
    <property type="protein sequence ID" value="GHG50183.1"/>
    <property type="molecule type" value="Genomic_DNA"/>
</dbReference>
<reference evidence="2" key="1">
    <citation type="journal article" date="2019" name="Int. J. Syst. Evol. Microbiol.">
        <title>The Global Catalogue of Microorganisms (GCM) 10K type strain sequencing project: providing services to taxonomists for standard genome sequencing and annotation.</title>
        <authorList>
            <consortium name="The Broad Institute Genomics Platform"/>
            <consortium name="The Broad Institute Genome Sequencing Center for Infectious Disease"/>
            <person name="Wu L."/>
            <person name="Ma J."/>
        </authorList>
    </citation>
    <scope>NUCLEOTIDE SEQUENCE [LARGE SCALE GENOMIC DNA]</scope>
    <source>
        <strain evidence="2">CGMCC 4.7680</strain>
    </source>
</reference>
<organism evidence="1 2">
    <name type="scientific">Amycolatopsis bullii</name>
    <dbReference type="NCBI Taxonomy" id="941987"/>
    <lineage>
        <taxon>Bacteria</taxon>
        <taxon>Bacillati</taxon>
        <taxon>Actinomycetota</taxon>
        <taxon>Actinomycetes</taxon>
        <taxon>Pseudonocardiales</taxon>
        <taxon>Pseudonocardiaceae</taxon>
        <taxon>Amycolatopsis</taxon>
    </lineage>
</organism>